<feature type="transmembrane region" description="Helical" evidence="2">
    <location>
        <begin position="184"/>
        <end position="211"/>
    </location>
</feature>
<keyword evidence="2" id="KW-1133">Transmembrane helix</keyword>
<feature type="region of interest" description="Disordered" evidence="1">
    <location>
        <begin position="141"/>
        <end position="178"/>
    </location>
</feature>
<organism evidence="4 5">
    <name type="scientific">Coccidioides posadasii RMSCC 3488</name>
    <dbReference type="NCBI Taxonomy" id="454284"/>
    <lineage>
        <taxon>Eukaryota</taxon>
        <taxon>Fungi</taxon>
        <taxon>Dikarya</taxon>
        <taxon>Ascomycota</taxon>
        <taxon>Pezizomycotina</taxon>
        <taxon>Eurotiomycetes</taxon>
        <taxon>Eurotiomycetidae</taxon>
        <taxon>Onygenales</taxon>
        <taxon>Onygenaceae</taxon>
        <taxon>Coccidioides</taxon>
    </lineage>
</organism>
<dbReference type="Proteomes" id="UP000054567">
    <property type="component" value="Unassembled WGS sequence"/>
</dbReference>
<evidence type="ECO:0000256" key="2">
    <source>
        <dbReference type="SAM" id="Phobius"/>
    </source>
</evidence>
<evidence type="ECO:0000313" key="4">
    <source>
        <dbReference type="EMBL" id="KMM69211.1"/>
    </source>
</evidence>
<protein>
    <recommendedName>
        <fullName evidence="6">Mid2 domain-containing protein</fullName>
    </recommendedName>
</protein>
<name>A0A0J6F889_COCPO</name>
<accession>A0A0J6F889</accession>
<dbReference type="OrthoDB" id="5338512at2759"/>
<dbReference type="VEuPathDB" id="FungiDB:CPAG_05532"/>
<gene>
    <name evidence="4" type="ORF">CPAG_05532</name>
</gene>
<evidence type="ECO:0000313" key="5">
    <source>
        <dbReference type="Proteomes" id="UP000054567"/>
    </source>
</evidence>
<evidence type="ECO:0000256" key="1">
    <source>
        <dbReference type="SAM" id="MobiDB-lite"/>
    </source>
</evidence>
<reference evidence="5" key="3">
    <citation type="journal article" date="2010" name="Genome Res.">
        <title>Population genomic sequencing of Coccidioides fungi reveals recent hybridization and transposon control.</title>
        <authorList>
            <person name="Neafsey D.E."/>
            <person name="Barker B.M."/>
            <person name="Sharpton T.J."/>
            <person name="Stajich J.E."/>
            <person name="Park D.J."/>
            <person name="Whiston E."/>
            <person name="Hung C.-Y."/>
            <person name="McMahan C."/>
            <person name="White J."/>
            <person name="Sykes S."/>
            <person name="Heiman D."/>
            <person name="Young S."/>
            <person name="Zeng Q."/>
            <person name="Abouelleil A."/>
            <person name="Aftuck L."/>
            <person name="Bessette D."/>
            <person name="Brown A."/>
            <person name="FitzGerald M."/>
            <person name="Lui A."/>
            <person name="Macdonald J.P."/>
            <person name="Priest M."/>
            <person name="Orbach M.J."/>
            <person name="Galgiani J.N."/>
            <person name="Kirkland T.N."/>
            <person name="Cole G.T."/>
            <person name="Birren B.W."/>
            <person name="Henn M.R."/>
            <person name="Taylor J.W."/>
            <person name="Rounsley S.D."/>
        </authorList>
    </citation>
    <scope>NUCLEOTIDE SEQUENCE [LARGE SCALE GENOMIC DNA]</scope>
    <source>
        <strain evidence="5">RMSCC 3488</strain>
    </source>
</reference>
<feature type="compositionally biased region" description="Low complexity" evidence="1">
    <location>
        <begin position="142"/>
        <end position="168"/>
    </location>
</feature>
<evidence type="ECO:0000256" key="3">
    <source>
        <dbReference type="SAM" id="SignalP"/>
    </source>
</evidence>
<keyword evidence="3" id="KW-0732">Signal</keyword>
<keyword evidence="2" id="KW-0472">Membrane</keyword>
<reference evidence="5" key="2">
    <citation type="journal article" date="2009" name="Genome Res.">
        <title>Comparative genomic analyses of the human fungal pathogens Coccidioides and their relatives.</title>
        <authorList>
            <person name="Sharpton T.J."/>
            <person name="Stajich J.E."/>
            <person name="Rounsley S.D."/>
            <person name="Gardner M.J."/>
            <person name="Wortman J.R."/>
            <person name="Jordar V.S."/>
            <person name="Maiti R."/>
            <person name="Kodira C.D."/>
            <person name="Neafsey D.E."/>
            <person name="Zeng Q."/>
            <person name="Hung C.-Y."/>
            <person name="McMahan C."/>
            <person name="Muszewska A."/>
            <person name="Grynberg M."/>
            <person name="Mandel M.A."/>
            <person name="Kellner E.M."/>
            <person name="Barker B.M."/>
            <person name="Galgiani J.N."/>
            <person name="Orbach M.J."/>
            <person name="Kirkland T.N."/>
            <person name="Cole G.T."/>
            <person name="Henn M.R."/>
            <person name="Birren B.W."/>
            <person name="Taylor J.W."/>
        </authorList>
    </citation>
    <scope>NUCLEOTIDE SEQUENCE [LARGE SCALE GENOMIC DNA]</scope>
    <source>
        <strain evidence="5">RMSCC 3488</strain>
    </source>
</reference>
<proteinExistence type="predicted"/>
<sequence length="389" mass="42438">MRQSKFMLICTLQSLLITAHCASISGLAFDILPRDTESCAEPNLSRCPDEKLPSNFCCPRSSTCLSLDNSTTLVCCPKGRDCTTIRPITCDIQRQNVSKDPSSVVKTTKLLEPLSQCGSGCCPHGYVCDNGSCKVDTTPSKTASSTSITTPDPTSTSPPAITTISATPLPIPSLNESTSEDCPAIPGVAVAAGFFPGIVAGIVISMAFCYWQKRRRNKSSSSPTKINHFHHKSDDGAILSISDPIPSSAQDSVRTDFLRHHGSLERRENSRSVRERASTRVRSFFAPKLTITIPDSSTMPITPPNQIYPRREPSMESIRVYSPVRLNEGQALPSRNVNARDSRPPTTFSQMMESVGFQNGHGSPFYPVGETPRQPTRRYQADNTLRPGR</sequence>
<feature type="signal peptide" evidence="3">
    <location>
        <begin position="1"/>
        <end position="21"/>
    </location>
</feature>
<keyword evidence="2" id="KW-0812">Transmembrane</keyword>
<evidence type="ECO:0008006" key="6">
    <source>
        <dbReference type="Google" id="ProtNLM"/>
    </source>
</evidence>
<feature type="region of interest" description="Disordered" evidence="1">
    <location>
        <begin position="355"/>
        <end position="389"/>
    </location>
</feature>
<dbReference type="EMBL" id="DS268111">
    <property type="protein sequence ID" value="KMM69211.1"/>
    <property type="molecule type" value="Genomic_DNA"/>
</dbReference>
<feature type="chain" id="PRO_5005270809" description="Mid2 domain-containing protein" evidence="3">
    <location>
        <begin position="22"/>
        <end position="389"/>
    </location>
</feature>
<dbReference type="AlphaFoldDB" id="A0A0J6F889"/>
<reference evidence="4 5" key="1">
    <citation type="submission" date="2007-06" db="EMBL/GenBank/DDBJ databases">
        <title>The Genome Sequence of Coccidioides posadasii RMSCC_3488.</title>
        <authorList>
            <consortium name="Coccidioides Genome Resources Consortium"/>
            <consortium name="The Broad Institute Genome Sequencing Platform"/>
            <person name="Henn M.R."/>
            <person name="Sykes S."/>
            <person name="Young S."/>
            <person name="Jaffe D."/>
            <person name="Berlin A."/>
            <person name="Alvarez P."/>
            <person name="Butler J."/>
            <person name="Gnerre S."/>
            <person name="Grabherr M."/>
            <person name="Mauceli E."/>
            <person name="Brockman W."/>
            <person name="Kodira C."/>
            <person name="Alvarado L."/>
            <person name="Zeng Q."/>
            <person name="Crawford M."/>
            <person name="Antoine C."/>
            <person name="Devon K."/>
            <person name="Galgiani J."/>
            <person name="Orsborn K."/>
            <person name="Lewis M.L."/>
            <person name="Nusbaum C."/>
            <person name="Galagan J."/>
            <person name="Birren B."/>
        </authorList>
    </citation>
    <scope>NUCLEOTIDE SEQUENCE [LARGE SCALE GENOMIC DNA]</scope>
    <source>
        <strain evidence="4 5">RMSCC 3488</strain>
    </source>
</reference>